<accession>A0A356LEB9</accession>
<comment type="caution">
    <text evidence="4">The sequence shown here is derived from an EMBL/GenBank/DDBJ whole genome shotgun (WGS) entry which is preliminary data.</text>
</comment>
<evidence type="ECO:0000256" key="1">
    <source>
        <dbReference type="ARBA" id="ARBA00022737"/>
    </source>
</evidence>
<feature type="signal peptide" evidence="3">
    <location>
        <begin position="1"/>
        <end position="40"/>
    </location>
</feature>
<dbReference type="PANTHER" id="PTHR45586:SF16">
    <property type="entry name" value="DOMAIN PROTEIN, PUTATIVE-RELATED"/>
    <property type="match status" value="1"/>
</dbReference>
<dbReference type="PANTHER" id="PTHR45586">
    <property type="entry name" value="TPR REPEAT-CONTAINING PROTEIN PA4667"/>
    <property type="match status" value="1"/>
</dbReference>
<evidence type="ECO:0000313" key="5">
    <source>
        <dbReference type="Proteomes" id="UP000264036"/>
    </source>
</evidence>
<sequence>MITFVFCYQPLPRLPVIPMKSVIRAAALVAPLMWTALAHAQFDQPVDRRAMLDFLSNEQARPVTLVNHTEADDIYRLLIMEIAAQEGKTDLAAETAMALARDRKMPRLAKRAMHLYMAKSQSRQAAAAARLWNQLAPGDEEAVAATLALAASNGDTDGIVKALRERIAKAGNKDRALYQAAAVVARMKDKQEALKVFTEVIHKNGDNFSVAHLLLADLATQAGDPVLAWEAARKSLSLDPDSDAAAERVLQYGVKINHDLAMSLGRKFITAHPSIRRVRLLYISQLVEDKKFAPALADLARMRKAFPEDFDLLYLEAQVNYQAKHYKMARARLTEFLEVQGQRREALSDAETNAQGQSTDARLLFAQIDEDEGKYRDAIAQLEKIDESAALPQIRMKQAALYGKLGQLNKAMALIADIRTETREDKIIVELAGAQVLAAAGRTDRALARLVQADKALPASPAIKYDLAMLYERQGKIVEMETLLRQVIALKPDSPDAYNALGYVFADQNINLEQAQTLLDKAVQLAPGNPFILDSMGWLQFRLGNHALASQYLENAFELSPQADIAAHLAEIYWSNGDKKRARALLKQGWQLDKENPTLKETLKRLGVRLK</sequence>
<evidence type="ECO:0000256" key="2">
    <source>
        <dbReference type="ARBA" id="ARBA00022803"/>
    </source>
</evidence>
<keyword evidence="2" id="KW-0802">TPR repeat</keyword>
<evidence type="ECO:0000313" key="4">
    <source>
        <dbReference type="EMBL" id="HBP28931.1"/>
    </source>
</evidence>
<dbReference type="SMART" id="SM00028">
    <property type="entry name" value="TPR"/>
    <property type="match status" value="5"/>
</dbReference>
<organism evidence="4 5">
    <name type="scientific">Advenella kashmirensis</name>
    <dbReference type="NCBI Taxonomy" id="310575"/>
    <lineage>
        <taxon>Bacteria</taxon>
        <taxon>Pseudomonadati</taxon>
        <taxon>Pseudomonadota</taxon>
        <taxon>Betaproteobacteria</taxon>
        <taxon>Burkholderiales</taxon>
        <taxon>Alcaligenaceae</taxon>
    </lineage>
</organism>
<protein>
    <recommendedName>
        <fullName evidence="6">Tetratricopeptide repeat protein</fullName>
    </recommendedName>
</protein>
<proteinExistence type="predicted"/>
<dbReference type="InterPro" id="IPR019734">
    <property type="entry name" value="TPR_rpt"/>
</dbReference>
<evidence type="ECO:0000256" key="3">
    <source>
        <dbReference type="SAM" id="SignalP"/>
    </source>
</evidence>
<dbReference type="InterPro" id="IPR051012">
    <property type="entry name" value="CellSynth/LPSAsmb/PSIAsmb"/>
</dbReference>
<dbReference type="AlphaFoldDB" id="A0A356LEB9"/>
<dbReference type="InterPro" id="IPR011990">
    <property type="entry name" value="TPR-like_helical_dom_sf"/>
</dbReference>
<reference evidence="4 5" key="1">
    <citation type="journal article" date="2018" name="Nat. Biotechnol.">
        <title>A standardized bacterial taxonomy based on genome phylogeny substantially revises the tree of life.</title>
        <authorList>
            <person name="Parks D.H."/>
            <person name="Chuvochina M."/>
            <person name="Waite D.W."/>
            <person name="Rinke C."/>
            <person name="Skarshewski A."/>
            <person name="Chaumeil P.A."/>
            <person name="Hugenholtz P."/>
        </authorList>
    </citation>
    <scope>NUCLEOTIDE SEQUENCE [LARGE SCALE GENOMIC DNA]</scope>
    <source>
        <strain evidence="4">UBA10707</strain>
    </source>
</reference>
<dbReference type="SUPFAM" id="SSF48452">
    <property type="entry name" value="TPR-like"/>
    <property type="match status" value="3"/>
</dbReference>
<keyword evidence="1" id="KW-0677">Repeat</keyword>
<keyword evidence="3" id="KW-0732">Signal</keyword>
<gene>
    <name evidence="4" type="ORF">DD666_05885</name>
</gene>
<dbReference type="Proteomes" id="UP000264036">
    <property type="component" value="Unassembled WGS sequence"/>
</dbReference>
<evidence type="ECO:0008006" key="6">
    <source>
        <dbReference type="Google" id="ProtNLM"/>
    </source>
</evidence>
<feature type="chain" id="PRO_5016659654" description="Tetratricopeptide repeat protein" evidence="3">
    <location>
        <begin position="41"/>
        <end position="611"/>
    </location>
</feature>
<dbReference type="EMBL" id="DOEK01000009">
    <property type="protein sequence ID" value="HBP28931.1"/>
    <property type="molecule type" value="Genomic_DNA"/>
</dbReference>
<dbReference type="Pfam" id="PF14559">
    <property type="entry name" value="TPR_19"/>
    <property type="match status" value="2"/>
</dbReference>
<name>A0A356LEB9_9BURK</name>
<dbReference type="Gene3D" id="1.25.40.10">
    <property type="entry name" value="Tetratricopeptide repeat domain"/>
    <property type="match status" value="3"/>
</dbReference>